<dbReference type="STRING" id="104663.SAMN04488121_103581"/>
<keyword evidence="3" id="KW-0378">Hydrolase</keyword>
<dbReference type="Gene3D" id="3.30.1120.10">
    <property type="match status" value="1"/>
</dbReference>
<proteinExistence type="inferred from homology"/>
<evidence type="ECO:0000256" key="2">
    <source>
        <dbReference type="ARBA" id="ARBA00022723"/>
    </source>
</evidence>
<keyword evidence="4" id="KW-0106">Calcium</keyword>
<comment type="similarity">
    <text evidence="1">Belongs to the sulfatase family.</text>
</comment>
<dbReference type="PANTHER" id="PTHR42693">
    <property type="entry name" value="ARYLSULFATASE FAMILY MEMBER"/>
    <property type="match status" value="1"/>
</dbReference>
<dbReference type="OrthoDB" id="9764377at2"/>
<dbReference type="RefSeq" id="WP_089833232.1">
    <property type="nucleotide sequence ID" value="NZ_FNBN01000003.1"/>
</dbReference>
<evidence type="ECO:0000313" key="6">
    <source>
        <dbReference type="EMBL" id="SDG13301.1"/>
    </source>
</evidence>
<dbReference type="InterPro" id="IPR050738">
    <property type="entry name" value="Sulfatase"/>
</dbReference>
<dbReference type="GO" id="GO:0046872">
    <property type="term" value="F:metal ion binding"/>
    <property type="evidence" value="ECO:0007669"/>
    <property type="project" value="UniProtKB-KW"/>
</dbReference>
<evidence type="ECO:0000256" key="3">
    <source>
        <dbReference type="ARBA" id="ARBA00022801"/>
    </source>
</evidence>
<dbReference type="GO" id="GO:0004065">
    <property type="term" value="F:arylsulfatase activity"/>
    <property type="evidence" value="ECO:0007669"/>
    <property type="project" value="TreeGrafter"/>
</dbReference>
<dbReference type="PANTHER" id="PTHR42693:SF53">
    <property type="entry name" value="ENDO-4-O-SULFATASE"/>
    <property type="match status" value="1"/>
</dbReference>
<evidence type="ECO:0000256" key="1">
    <source>
        <dbReference type="ARBA" id="ARBA00008779"/>
    </source>
</evidence>
<dbReference type="PROSITE" id="PS00523">
    <property type="entry name" value="SULFATASE_1"/>
    <property type="match status" value="1"/>
</dbReference>
<dbReference type="PROSITE" id="PS00149">
    <property type="entry name" value="SULFATASE_2"/>
    <property type="match status" value="1"/>
</dbReference>
<dbReference type="EMBL" id="FNBN01000003">
    <property type="protein sequence ID" value="SDG13301.1"/>
    <property type="molecule type" value="Genomic_DNA"/>
</dbReference>
<sequence length="503" mass="55046">MERKNKGYIILLLITLFAAGWRDVAAQSRPNIIILYADDLGYGDVGCYGASAVKTPNIDHLAARGIRFTDAHCSAATCTPSRVSLLTGIYAFRRKAAVLPGDAPLLIQPGTVTLPGMLQQAGYATAVIGKWHLGLGNGVIDWNGHITPGPNELGFDYSFIIPATTDRVPTVFVENGRVPNLDTSDPIAVSYAGKIGDEPTGLSDPQLLKQRADTQHSNTIVNGISRIGFMTGGKRARWVDEEIPMVLNGKAKDFIIQHKSQPFFLYYPFPNIHVPRAPNRKFAGTTKLGPRGDVIVEMDWMVGEVTHLLDSLGIAENTLIIFSSDNGPVLDDGYEDHAVKLNNGHQPAGIFRGGKYSAFEAGTRVSTITYWPGTIKPGVSAALCSQVDLLASLAALTGRQLPAGAAQDSRNELDVWLGRLKQGRQYLLEESYTLSLRKGTWKYIAPQEQPVPEWLKNKKIEPGLEQVPQLYDLQRDPREAHNVADQHPEIVKALKAELEKIKL</sequence>
<feature type="domain" description="Sulfatase N-terminal" evidence="5">
    <location>
        <begin position="30"/>
        <end position="398"/>
    </location>
</feature>
<keyword evidence="2" id="KW-0479">Metal-binding</keyword>
<dbReference type="InterPro" id="IPR017850">
    <property type="entry name" value="Alkaline_phosphatase_core_sf"/>
</dbReference>
<protein>
    <submittedName>
        <fullName evidence="6">Arylsulfatase A</fullName>
    </submittedName>
</protein>
<evidence type="ECO:0000313" key="7">
    <source>
        <dbReference type="Proteomes" id="UP000199045"/>
    </source>
</evidence>
<gene>
    <name evidence="6" type="ORF">SAMN04488121_103581</name>
</gene>
<accession>A0A1G7RRA7</accession>
<dbReference type="Pfam" id="PF00884">
    <property type="entry name" value="Sulfatase"/>
    <property type="match status" value="1"/>
</dbReference>
<dbReference type="Gene3D" id="3.40.720.10">
    <property type="entry name" value="Alkaline Phosphatase, subunit A"/>
    <property type="match status" value="1"/>
</dbReference>
<dbReference type="Proteomes" id="UP000199045">
    <property type="component" value="Unassembled WGS sequence"/>
</dbReference>
<dbReference type="CDD" id="cd16143">
    <property type="entry name" value="ARS_like"/>
    <property type="match status" value="1"/>
</dbReference>
<evidence type="ECO:0000256" key="4">
    <source>
        <dbReference type="ARBA" id="ARBA00022837"/>
    </source>
</evidence>
<dbReference type="InterPro" id="IPR024607">
    <property type="entry name" value="Sulfatase_CS"/>
</dbReference>
<dbReference type="SUPFAM" id="SSF53649">
    <property type="entry name" value="Alkaline phosphatase-like"/>
    <property type="match status" value="1"/>
</dbReference>
<reference evidence="6 7" key="1">
    <citation type="submission" date="2016-10" db="EMBL/GenBank/DDBJ databases">
        <authorList>
            <person name="de Groot N.N."/>
        </authorList>
    </citation>
    <scope>NUCLEOTIDE SEQUENCE [LARGE SCALE GENOMIC DNA]</scope>
    <source>
        <strain evidence="6 7">DSM 527</strain>
    </source>
</reference>
<dbReference type="InterPro" id="IPR000917">
    <property type="entry name" value="Sulfatase_N"/>
</dbReference>
<organism evidence="6 7">
    <name type="scientific">Chitinophaga filiformis</name>
    <name type="common">Myxococcus filiformis</name>
    <name type="synonym">Flexibacter filiformis</name>
    <dbReference type="NCBI Taxonomy" id="104663"/>
    <lineage>
        <taxon>Bacteria</taxon>
        <taxon>Pseudomonadati</taxon>
        <taxon>Bacteroidota</taxon>
        <taxon>Chitinophagia</taxon>
        <taxon>Chitinophagales</taxon>
        <taxon>Chitinophagaceae</taxon>
        <taxon>Chitinophaga</taxon>
    </lineage>
</organism>
<dbReference type="AlphaFoldDB" id="A0A1G7RRA7"/>
<name>A0A1G7RRA7_CHIFI</name>
<evidence type="ECO:0000259" key="5">
    <source>
        <dbReference type="Pfam" id="PF00884"/>
    </source>
</evidence>